<evidence type="ECO:0000256" key="3">
    <source>
        <dbReference type="ARBA" id="ARBA00023004"/>
    </source>
</evidence>
<keyword evidence="3" id="KW-0408">Iron</keyword>
<proteinExistence type="predicted"/>
<keyword evidence="8" id="KW-1185">Reference proteome</keyword>
<dbReference type="InterPro" id="IPR042098">
    <property type="entry name" value="TauD-like_sf"/>
</dbReference>
<feature type="domain" description="TauD/TfdA-like" evidence="6">
    <location>
        <begin position="27"/>
        <end position="275"/>
    </location>
</feature>
<dbReference type="RefSeq" id="WP_058850089.1">
    <property type="nucleotide sequence ID" value="NZ_LOCL01000042.1"/>
</dbReference>
<dbReference type="Gene3D" id="3.60.130.10">
    <property type="entry name" value="Clavaminate synthase-like"/>
    <property type="match status" value="1"/>
</dbReference>
<protein>
    <recommendedName>
        <fullName evidence="6">TauD/TfdA-like domain-containing protein</fullName>
    </recommendedName>
</protein>
<gene>
    <name evidence="7" type="ORF">AT728_14225</name>
</gene>
<dbReference type="Pfam" id="PF02668">
    <property type="entry name" value="TauD"/>
    <property type="match status" value="1"/>
</dbReference>
<evidence type="ECO:0000313" key="7">
    <source>
        <dbReference type="EMBL" id="KUF15857.1"/>
    </source>
</evidence>
<dbReference type="GO" id="GO:0017000">
    <property type="term" value="P:antibiotic biosynthetic process"/>
    <property type="evidence" value="ECO:0007669"/>
    <property type="project" value="UniProtKB-KW"/>
</dbReference>
<keyword evidence="2" id="KW-0560">Oxidoreductase</keyword>
<dbReference type="SUPFAM" id="SSF51197">
    <property type="entry name" value="Clavaminate synthase-like"/>
    <property type="match status" value="1"/>
</dbReference>
<dbReference type="STRING" id="1765722.AT728_14225"/>
<dbReference type="OrthoDB" id="5491415at2"/>
<comment type="cofactor">
    <cofactor evidence="1">
        <name>Fe(2+)</name>
        <dbReference type="ChEBI" id="CHEBI:29033"/>
    </cofactor>
</comment>
<name>A0A0W7WZ46_9ACTN</name>
<accession>A0A0W7WZ46</accession>
<evidence type="ECO:0000259" key="6">
    <source>
        <dbReference type="Pfam" id="PF02668"/>
    </source>
</evidence>
<sequence>MTTHHAFDPVRFELPAQLRKGATREELRAELLPHARRHLEGDPGFFVLTGLGHFDEEEYREFAVTASAALGGLVPQDSKGTLLREVRYRGVKLGEGATGRYSDSRTGGSLHTDSPHRPTDVPDYFALACVHQAAVGGDLVLVRLADVVARLSERPDVLDTLRRPVYFDTRDDTPGAARTVLRPVLQHTDDGRDRVHYLREYIEIGHRREGVPPLTEAQTEAFDQFDALLDDPELRSQDRLGEGEMIFIDNRWTLHGRVEFQDSDHGHQRLMLRTWIAADVS</sequence>
<evidence type="ECO:0000256" key="5">
    <source>
        <dbReference type="SAM" id="MobiDB-lite"/>
    </source>
</evidence>
<dbReference type="EMBL" id="LOCL01000042">
    <property type="protein sequence ID" value="KUF15857.1"/>
    <property type="molecule type" value="Genomic_DNA"/>
</dbReference>
<dbReference type="PANTHER" id="PTHR10696:SF56">
    <property type="entry name" value="TAUD_TFDA-LIKE DOMAIN-CONTAINING PROTEIN"/>
    <property type="match status" value="1"/>
</dbReference>
<comment type="caution">
    <text evidence="7">The sequence shown here is derived from an EMBL/GenBank/DDBJ whole genome shotgun (WGS) entry which is preliminary data.</text>
</comment>
<dbReference type="AlphaFoldDB" id="A0A0W7WZ46"/>
<evidence type="ECO:0000256" key="2">
    <source>
        <dbReference type="ARBA" id="ARBA00023002"/>
    </source>
</evidence>
<dbReference type="InterPro" id="IPR003819">
    <property type="entry name" value="TauD/TfdA-like"/>
</dbReference>
<dbReference type="PANTHER" id="PTHR10696">
    <property type="entry name" value="GAMMA-BUTYROBETAINE HYDROXYLASE-RELATED"/>
    <property type="match status" value="1"/>
</dbReference>
<feature type="region of interest" description="Disordered" evidence="5">
    <location>
        <begin position="97"/>
        <end position="116"/>
    </location>
</feature>
<keyword evidence="4" id="KW-0045">Antibiotic biosynthesis</keyword>
<organism evidence="7 8">
    <name type="scientific">Streptomyces silvensis</name>
    <dbReference type="NCBI Taxonomy" id="1765722"/>
    <lineage>
        <taxon>Bacteria</taxon>
        <taxon>Bacillati</taxon>
        <taxon>Actinomycetota</taxon>
        <taxon>Actinomycetes</taxon>
        <taxon>Kitasatosporales</taxon>
        <taxon>Streptomycetaceae</taxon>
        <taxon>Streptomyces</taxon>
    </lineage>
</organism>
<evidence type="ECO:0000256" key="1">
    <source>
        <dbReference type="ARBA" id="ARBA00001954"/>
    </source>
</evidence>
<reference evidence="7 8" key="1">
    <citation type="submission" date="2015-12" db="EMBL/GenBank/DDBJ databases">
        <title>Draft genome sequence of Streptomyces silvensis ATCC 53525, a producer of novel hormone antagonists.</title>
        <authorList>
            <person name="Johnston C.W."/>
            <person name="Li Y."/>
            <person name="Magarvey N.A."/>
        </authorList>
    </citation>
    <scope>NUCLEOTIDE SEQUENCE [LARGE SCALE GENOMIC DNA]</scope>
    <source>
        <strain evidence="7 8">ATCC 53525</strain>
    </source>
</reference>
<evidence type="ECO:0000313" key="8">
    <source>
        <dbReference type="Proteomes" id="UP000054804"/>
    </source>
</evidence>
<evidence type="ECO:0000256" key="4">
    <source>
        <dbReference type="ARBA" id="ARBA00023194"/>
    </source>
</evidence>
<dbReference type="GO" id="GO:0016491">
    <property type="term" value="F:oxidoreductase activity"/>
    <property type="evidence" value="ECO:0007669"/>
    <property type="project" value="UniProtKB-KW"/>
</dbReference>
<dbReference type="Proteomes" id="UP000054804">
    <property type="component" value="Unassembled WGS sequence"/>
</dbReference>
<dbReference type="InterPro" id="IPR050411">
    <property type="entry name" value="AlphaKG_dependent_hydroxylases"/>
</dbReference>